<name>A0ABN1TUB0_9ACTN</name>
<dbReference type="InterPro" id="IPR024787">
    <property type="entry name" value="EcsC"/>
</dbReference>
<reference evidence="1 2" key="1">
    <citation type="journal article" date="2019" name="Int. J. Syst. Evol. Microbiol.">
        <title>The Global Catalogue of Microorganisms (GCM) 10K type strain sequencing project: providing services to taxonomists for standard genome sequencing and annotation.</title>
        <authorList>
            <consortium name="The Broad Institute Genomics Platform"/>
            <consortium name="The Broad Institute Genome Sequencing Center for Infectious Disease"/>
            <person name="Wu L."/>
            <person name="Ma J."/>
        </authorList>
    </citation>
    <scope>NUCLEOTIDE SEQUENCE [LARGE SCALE GENOMIC DNA]</scope>
    <source>
        <strain evidence="1 2">JCM 13008</strain>
    </source>
</reference>
<dbReference type="EMBL" id="BAAALG010000009">
    <property type="protein sequence ID" value="GAA1103119.1"/>
    <property type="molecule type" value="Genomic_DNA"/>
</dbReference>
<accession>A0ABN1TUB0</accession>
<gene>
    <name evidence="1" type="ORF">GCM10009668_22340</name>
</gene>
<evidence type="ECO:0000313" key="2">
    <source>
        <dbReference type="Proteomes" id="UP001501581"/>
    </source>
</evidence>
<dbReference type="Pfam" id="PF12787">
    <property type="entry name" value="EcsC"/>
    <property type="match status" value="1"/>
</dbReference>
<proteinExistence type="predicted"/>
<protein>
    <submittedName>
        <fullName evidence="1">EcsC family protein</fullName>
    </submittedName>
</protein>
<sequence length="231" mass="24186">MGISKKLTASLTPKLAGAALSTAAPGVTGGVVREALDRAIRGIGPLPPAAFTAWKVKREAGGDVKQAVHDIIERHVRYAGGQGFVTNLGGIVTATATIPANISGLALVQARMIACIADLHGYDIHDPRVRSAILAALLGEDQVRSLVKARKLPGTPIELATGEPLPAKLETEIASRVANDLITRVTGKKVVGTMARKVPIAGGMVGLCADGYATWKLGRYADSEFRPRTKR</sequence>
<keyword evidence="2" id="KW-1185">Reference proteome</keyword>
<evidence type="ECO:0000313" key="1">
    <source>
        <dbReference type="EMBL" id="GAA1103119.1"/>
    </source>
</evidence>
<organism evidence="1 2">
    <name type="scientific">Nocardioides dubius</name>
    <dbReference type="NCBI Taxonomy" id="317019"/>
    <lineage>
        <taxon>Bacteria</taxon>
        <taxon>Bacillati</taxon>
        <taxon>Actinomycetota</taxon>
        <taxon>Actinomycetes</taxon>
        <taxon>Propionibacteriales</taxon>
        <taxon>Nocardioidaceae</taxon>
        <taxon>Nocardioides</taxon>
    </lineage>
</organism>
<comment type="caution">
    <text evidence="1">The sequence shown here is derived from an EMBL/GenBank/DDBJ whole genome shotgun (WGS) entry which is preliminary data.</text>
</comment>
<dbReference type="RefSeq" id="WP_343994366.1">
    <property type="nucleotide sequence ID" value="NZ_BAAALG010000009.1"/>
</dbReference>
<dbReference type="Proteomes" id="UP001501581">
    <property type="component" value="Unassembled WGS sequence"/>
</dbReference>